<evidence type="ECO:0000256" key="9">
    <source>
        <dbReference type="PIRNR" id="PIRNR001486"/>
    </source>
</evidence>
<dbReference type="PIRSF" id="PIRSF001486">
    <property type="entry name" value="CatC"/>
    <property type="match status" value="1"/>
</dbReference>
<dbReference type="Pfam" id="PF02426">
    <property type="entry name" value="MIase"/>
    <property type="match status" value="1"/>
</dbReference>
<proteinExistence type="inferred from homology"/>
<dbReference type="InterPro" id="IPR011008">
    <property type="entry name" value="Dimeric_a/b-barrel"/>
</dbReference>
<evidence type="ECO:0000313" key="12">
    <source>
        <dbReference type="Proteomes" id="UP001138989"/>
    </source>
</evidence>
<sequence length="94" mass="10673">MLFLVHMQVNIPHDLDPADAAALIAKEKAYSQELQRNGTWRHLWRMVGQYANYSVFDVASNDELHQKLSALPLYPYMTLEVTPLAQHPSALAPN</sequence>
<evidence type="ECO:0000256" key="1">
    <source>
        <dbReference type="ARBA" id="ARBA00001739"/>
    </source>
</evidence>
<dbReference type="RefSeq" id="WP_014821548.1">
    <property type="nucleotide sequence ID" value="NZ_DAMAVE010000021.1"/>
</dbReference>
<evidence type="ECO:0000256" key="3">
    <source>
        <dbReference type="ARBA" id="ARBA00010882"/>
    </source>
</evidence>
<evidence type="ECO:0000256" key="6">
    <source>
        <dbReference type="ARBA" id="ARBA00022797"/>
    </source>
</evidence>
<evidence type="ECO:0000259" key="10">
    <source>
        <dbReference type="Pfam" id="PF02426"/>
    </source>
</evidence>
<dbReference type="AlphaFoldDB" id="A0A9X1SMV7"/>
<comment type="similarity">
    <text evidence="3 9">Belongs to the muconolactone Delta-isomerase family.</text>
</comment>
<comment type="pathway">
    <text evidence="2 9">Aromatic compound metabolism; beta-ketoadipate pathway; 5-oxo-4,5-dihydro-2-furylacetate from catechol: step 3/3.</text>
</comment>
<evidence type="ECO:0000256" key="2">
    <source>
        <dbReference type="ARBA" id="ARBA00005193"/>
    </source>
</evidence>
<keyword evidence="7 9" id="KW-0413">Isomerase</keyword>
<evidence type="ECO:0000256" key="7">
    <source>
        <dbReference type="ARBA" id="ARBA00023235"/>
    </source>
</evidence>
<keyword evidence="6 9" id="KW-0058">Aromatic hydrocarbons catabolism</keyword>
<evidence type="ECO:0000256" key="8">
    <source>
        <dbReference type="NCBIfam" id="TIGR03221"/>
    </source>
</evidence>
<comment type="catalytic activity">
    <reaction evidence="1 9">
        <text>(S)-muconolactone = (4,5-dihydro-5-oxofuran-2-yl)-acetate</text>
        <dbReference type="Rhea" id="RHEA:12348"/>
        <dbReference type="ChEBI" id="CHEBI:58425"/>
        <dbReference type="ChEBI" id="CHEBI:58736"/>
        <dbReference type="EC" id="5.3.3.4"/>
    </reaction>
</comment>
<dbReference type="GO" id="GO:0016159">
    <property type="term" value="F:muconolactone delta-isomerase activity"/>
    <property type="evidence" value="ECO:0007669"/>
    <property type="project" value="UniProtKB-UniRule"/>
</dbReference>
<reference evidence="11" key="1">
    <citation type="submission" date="2021-08" db="EMBL/GenBank/DDBJ databases">
        <title>Isolation and characterization of neutrophilic mixotrophic iron-oxidizing bacteria from deep-sea hydrothermal vents.</title>
        <authorList>
            <person name="He Y."/>
        </authorList>
    </citation>
    <scope>NUCLEOTIDE SEQUENCE</scope>
    <source>
        <strain evidence="11">IOP_13</strain>
    </source>
</reference>
<dbReference type="EC" id="5.3.3.4" evidence="5 8"/>
<feature type="domain" description="Muconolactone isomerase" evidence="10">
    <location>
        <begin position="1"/>
        <end position="89"/>
    </location>
</feature>
<comment type="caution">
    <text evidence="11">The sequence shown here is derived from an EMBL/GenBank/DDBJ whole genome shotgun (WGS) entry which is preliminary data.</text>
</comment>
<dbReference type="GO" id="GO:0042952">
    <property type="term" value="P:beta-ketoadipate pathway"/>
    <property type="evidence" value="ECO:0007669"/>
    <property type="project" value="UniProtKB-UniRule"/>
</dbReference>
<protein>
    <recommendedName>
        <fullName evidence="5 8">Muconolactone Delta-isomerase</fullName>
        <shortName evidence="9">MIase</shortName>
        <ecNumber evidence="5 8">5.3.3.4</ecNumber>
    </recommendedName>
</protein>
<dbReference type="Gene3D" id="3.30.70.1060">
    <property type="entry name" value="Dimeric alpha+beta barrel"/>
    <property type="match status" value="1"/>
</dbReference>
<dbReference type="SUPFAM" id="SSF54909">
    <property type="entry name" value="Dimeric alpha+beta barrel"/>
    <property type="match status" value="1"/>
</dbReference>
<evidence type="ECO:0000313" key="11">
    <source>
        <dbReference type="EMBL" id="MCD1607180.1"/>
    </source>
</evidence>
<keyword evidence="12" id="KW-1185">Reference proteome</keyword>
<name>A0A9X1SMV7_9GAMM</name>
<evidence type="ECO:0000256" key="5">
    <source>
        <dbReference type="ARBA" id="ARBA00012070"/>
    </source>
</evidence>
<dbReference type="NCBIfam" id="TIGR03221">
    <property type="entry name" value="muco_delta"/>
    <property type="match status" value="1"/>
</dbReference>
<dbReference type="Proteomes" id="UP001138989">
    <property type="component" value="Unassembled WGS sequence"/>
</dbReference>
<dbReference type="InterPro" id="IPR003464">
    <property type="entry name" value="Muconolactone_d_Isoase"/>
</dbReference>
<evidence type="ECO:0000256" key="4">
    <source>
        <dbReference type="ARBA" id="ARBA00011365"/>
    </source>
</evidence>
<dbReference type="EMBL" id="JAINWF010000002">
    <property type="protein sequence ID" value="MCD1607180.1"/>
    <property type="molecule type" value="Genomic_DNA"/>
</dbReference>
<comment type="subunit">
    <text evidence="4">Homodecamer.</text>
</comment>
<organism evidence="11 12">
    <name type="scientific">Stutzerimonas kunmingensis</name>
    <dbReference type="NCBI Taxonomy" id="1211807"/>
    <lineage>
        <taxon>Bacteria</taxon>
        <taxon>Pseudomonadati</taxon>
        <taxon>Pseudomonadota</taxon>
        <taxon>Gammaproteobacteria</taxon>
        <taxon>Pseudomonadales</taxon>
        <taxon>Pseudomonadaceae</taxon>
        <taxon>Stutzerimonas</taxon>
    </lineage>
</organism>
<accession>A0A9X1SMV7</accession>
<gene>
    <name evidence="11" type="primary">catC</name>
    <name evidence="11" type="ORF">K7H17_04785</name>
</gene>
<dbReference type="InterPro" id="IPR026029">
    <property type="entry name" value="MLI_dom"/>
</dbReference>